<reference evidence="2" key="2">
    <citation type="submission" date="2015-01" db="EMBL/GenBank/DDBJ databases">
        <title>Evolutionary Origins and Diversification of the Mycorrhizal Mutualists.</title>
        <authorList>
            <consortium name="DOE Joint Genome Institute"/>
            <consortium name="Mycorrhizal Genomics Consortium"/>
            <person name="Kohler A."/>
            <person name="Kuo A."/>
            <person name="Nagy L.G."/>
            <person name="Floudas D."/>
            <person name="Copeland A."/>
            <person name="Barry K.W."/>
            <person name="Cichocki N."/>
            <person name="Veneault-Fourrey C."/>
            <person name="LaButti K."/>
            <person name="Lindquist E.A."/>
            <person name="Lipzen A."/>
            <person name="Lundell T."/>
            <person name="Morin E."/>
            <person name="Murat C."/>
            <person name="Riley R."/>
            <person name="Ohm R."/>
            <person name="Sun H."/>
            <person name="Tunlid A."/>
            <person name="Henrissat B."/>
            <person name="Grigoriev I.V."/>
            <person name="Hibbett D.S."/>
            <person name="Martin F."/>
        </authorList>
    </citation>
    <scope>NUCLEOTIDE SEQUENCE [LARGE SCALE GENOMIC DNA]</scope>
    <source>
        <strain evidence="2">h7</strain>
    </source>
</reference>
<dbReference type="InterPro" id="IPR011009">
    <property type="entry name" value="Kinase-like_dom_sf"/>
</dbReference>
<dbReference type="Proteomes" id="UP000053424">
    <property type="component" value="Unassembled WGS sequence"/>
</dbReference>
<evidence type="ECO:0000313" key="1">
    <source>
        <dbReference type="EMBL" id="KIM47415.1"/>
    </source>
</evidence>
<gene>
    <name evidence="1" type="ORF">M413DRAFT_62165</name>
</gene>
<feature type="non-terminal residue" evidence="1">
    <location>
        <position position="212"/>
    </location>
</feature>
<evidence type="ECO:0008006" key="3">
    <source>
        <dbReference type="Google" id="ProtNLM"/>
    </source>
</evidence>
<dbReference type="HOGENOM" id="CLU_044121_2_0_1"/>
<keyword evidence="2" id="KW-1185">Reference proteome</keyword>
<name>A0A0C3CF94_HEBCY</name>
<dbReference type="EMBL" id="KN831769">
    <property type="protein sequence ID" value="KIM47415.1"/>
    <property type="molecule type" value="Genomic_DNA"/>
</dbReference>
<organism evidence="1 2">
    <name type="scientific">Hebeloma cylindrosporum</name>
    <dbReference type="NCBI Taxonomy" id="76867"/>
    <lineage>
        <taxon>Eukaryota</taxon>
        <taxon>Fungi</taxon>
        <taxon>Dikarya</taxon>
        <taxon>Basidiomycota</taxon>
        <taxon>Agaricomycotina</taxon>
        <taxon>Agaricomycetes</taxon>
        <taxon>Agaricomycetidae</taxon>
        <taxon>Agaricales</taxon>
        <taxon>Agaricineae</taxon>
        <taxon>Hymenogastraceae</taxon>
        <taxon>Hebeloma</taxon>
    </lineage>
</organism>
<evidence type="ECO:0000313" key="2">
    <source>
        <dbReference type="Proteomes" id="UP000053424"/>
    </source>
</evidence>
<proteinExistence type="predicted"/>
<dbReference type="AlphaFoldDB" id="A0A0C3CF94"/>
<dbReference type="SUPFAM" id="SSF56112">
    <property type="entry name" value="Protein kinase-like (PK-like)"/>
    <property type="match status" value="1"/>
</dbReference>
<protein>
    <recommendedName>
        <fullName evidence="3">Protein kinase domain-containing protein</fullName>
    </recommendedName>
</protein>
<accession>A0A0C3CF94</accession>
<dbReference type="OrthoDB" id="3224178at2759"/>
<sequence>VISDADKPSNQLKVLQYLNEEGVRSDPRNHTIHVLEFLTFYNLIFACLEFLQEHRIFHGDILGQNVGMNIVAHSNKYNATGRRDPSVTRYAVYDFGNSQLYPRDVSLRDFRATPHFNFSNYDLPFPTGPFNPFAVDFLGMALLLQRRVRHIENIIPAIGPYFDRLILTDEAERPTAHEALVEFRQILSQTTPSQLSEKVTTLLWEDGMWSFY</sequence>
<reference evidence="1 2" key="1">
    <citation type="submission" date="2014-04" db="EMBL/GenBank/DDBJ databases">
        <authorList>
            <consortium name="DOE Joint Genome Institute"/>
            <person name="Kuo A."/>
            <person name="Gay G."/>
            <person name="Dore J."/>
            <person name="Kohler A."/>
            <person name="Nagy L.G."/>
            <person name="Floudas D."/>
            <person name="Copeland A."/>
            <person name="Barry K.W."/>
            <person name="Cichocki N."/>
            <person name="Veneault-Fourrey C."/>
            <person name="LaButti K."/>
            <person name="Lindquist E.A."/>
            <person name="Lipzen A."/>
            <person name="Lundell T."/>
            <person name="Morin E."/>
            <person name="Murat C."/>
            <person name="Sun H."/>
            <person name="Tunlid A."/>
            <person name="Henrissat B."/>
            <person name="Grigoriev I.V."/>
            <person name="Hibbett D.S."/>
            <person name="Martin F."/>
            <person name="Nordberg H.P."/>
            <person name="Cantor M.N."/>
            <person name="Hua S.X."/>
        </authorList>
    </citation>
    <scope>NUCLEOTIDE SEQUENCE [LARGE SCALE GENOMIC DNA]</scope>
    <source>
        <strain evidence="2">h7</strain>
    </source>
</reference>